<evidence type="ECO:0000313" key="3">
    <source>
        <dbReference type="Proteomes" id="UP000032300"/>
    </source>
</evidence>
<dbReference type="KEGG" id="sphi:TS85_08405"/>
<gene>
    <name evidence="2" type="ORF">TS85_08405</name>
</gene>
<name>A0A7U5HVG4_9SPHN</name>
<dbReference type="Proteomes" id="UP000032300">
    <property type="component" value="Chromosome"/>
</dbReference>
<protein>
    <submittedName>
        <fullName evidence="2">Membrane protein</fullName>
    </submittedName>
</protein>
<keyword evidence="1" id="KW-0812">Transmembrane</keyword>
<organism evidence="2 3">
    <name type="scientific">Sphingomonas hengshuiensis</name>
    <dbReference type="NCBI Taxonomy" id="1609977"/>
    <lineage>
        <taxon>Bacteria</taxon>
        <taxon>Pseudomonadati</taxon>
        <taxon>Pseudomonadota</taxon>
        <taxon>Alphaproteobacteria</taxon>
        <taxon>Sphingomonadales</taxon>
        <taxon>Sphingomonadaceae</taxon>
        <taxon>Sphingomonas</taxon>
    </lineage>
</organism>
<dbReference type="PANTHER" id="PTHR37314:SF4">
    <property type="entry name" value="UPF0700 TRANSMEMBRANE PROTEIN YOAK"/>
    <property type="match status" value="1"/>
</dbReference>
<keyword evidence="3" id="KW-1185">Reference proteome</keyword>
<accession>A0A7U5HVG4</accession>
<keyword evidence="1" id="KW-1133">Transmembrane helix</keyword>
<keyword evidence="1" id="KW-0472">Membrane</keyword>
<feature type="transmembrane region" description="Helical" evidence="1">
    <location>
        <begin position="55"/>
        <end position="78"/>
    </location>
</feature>
<dbReference type="PANTHER" id="PTHR37314">
    <property type="entry name" value="SLR0142 PROTEIN"/>
    <property type="match status" value="1"/>
</dbReference>
<sequence length="222" mass="23248">MGARPPELVSPLLLMSAVTGLIDAVSVLGLGRVFTANMTGNVVFLGFAATGTPGFHFKPLLVALLLFLFGALVAGYSARALEHLTMRHWVVRHFAVEALLLFAAALLAIGYDSATLQPEVRLYAIIALTAVAMGFRNATVRHLKVVDMTTTVLTLTLTGLAADSSLAGGSNPNWQRRLASVVAILVGAGAGAWMVTQWSLAPPLFLATALIAAAAAMVAVRR</sequence>
<dbReference type="EMBL" id="CP010836">
    <property type="protein sequence ID" value="AJP74373.1"/>
    <property type="molecule type" value="Genomic_DNA"/>
</dbReference>
<evidence type="ECO:0000256" key="1">
    <source>
        <dbReference type="SAM" id="Phobius"/>
    </source>
</evidence>
<feature type="transmembrane region" description="Helical" evidence="1">
    <location>
        <begin position="12"/>
        <end position="35"/>
    </location>
</feature>
<proteinExistence type="predicted"/>
<feature type="transmembrane region" description="Helical" evidence="1">
    <location>
        <begin position="90"/>
        <end position="110"/>
    </location>
</feature>
<dbReference type="AlphaFoldDB" id="A0A7U5HVG4"/>
<evidence type="ECO:0000313" key="2">
    <source>
        <dbReference type="EMBL" id="AJP74373.1"/>
    </source>
</evidence>
<reference evidence="2 3" key="2">
    <citation type="submission" date="2015-02" db="EMBL/GenBank/DDBJ databases">
        <title>The complete genome of Sphingomonas hengshuiensis sp. WHSC-8 isolated from soil of Hengshui Lake.</title>
        <authorList>
            <person name="Wei S."/>
            <person name="Guo J."/>
            <person name="Su C."/>
            <person name="Wu R."/>
            <person name="Zhang Z."/>
            <person name="Liang K."/>
            <person name="Li H."/>
            <person name="Wang T."/>
            <person name="Liu H."/>
            <person name="Zhang C."/>
            <person name="Li Z."/>
            <person name="Wang Q."/>
            <person name="Meng J."/>
        </authorList>
    </citation>
    <scope>NUCLEOTIDE SEQUENCE [LARGE SCALE GENOMIC DNA]</scope>
    <source>
        <strain evidence="2 3">WHSC-8</strain>
    </source>
</reference>
<feature type="transmembrane region" description="Helical" evidence="1">
    <location>
        <begin position="178"/>
        <end position="195"/>
    </location>
</feature>
<feature type="transmembrane region" description="Helical" evidence="1">
    <location>
        <begin position="201"/>
        <end position="220"/>
    </location>
</feature>
<reference evidence="2 3" key="1">
    <citation type="journal article" date="2015" name="Int. J. Syst. Evol. Microbiol.">
        <title>Sphingomonas hengshuiensis sp. nov., isolated from lake wetland.</title>
        <authorList>
            <person name="Wei S."/>
            <person name="Wang T."/>
            <person name="Liu H."/>
            <person name="Zhang C."/>
            <person name="Guo J."/>
            <person name="Wang Q."/>
            <person name="Liang K."/>
            <person name="Zhang Z."/>
        </authorList>
    </citation>
    <scope>NUCLEOTIDE SEQUENCE [LARGE SCALE GENOMIC DNA]</scope>
    <source>
        <strain evidence="2 3">WHSC-8</strain>
    </source>
</reference>
<feature type="transmembrane region" description="Helical" evidence="1">
    <location>
        <begin position="122"/>
        <end position="139"/>
    </location>
</feature>
<dbReference type="InterPro" id="IPR010699">
    <property type="entry name" value="DUF1275"/>
</dbReference>
<dbReference type="Pfam" id="PF06912">
    <property type="entry name" value="DUF1275"/>
    <property type="match status" value="1"/>
</dbReference>